<dbReference type="Gene3D" id="3.40.50.300">
    <property type="entry name" value="P-loop containing nucleotide triphosphate hydrolases"/>
    <property type="match status" value="1"/>
</dbReference>
<dbReference type="SMART" id="SM00382">
    <property type="entry name" value="AAA"/>
    <property type="match status" value="1"/>
</dbReference>
<dbReference type="InterPro" id="IPR027417">
    <property type="entry name" value="P-loop_NTPase"/>
</dbReference>
<proteinExistence type="inferred from homology"/>
<dbReference type="Pfam" id="PF00448">
    <property type="entry name" value="SRP54"/>
    <property type="match status" value="1"/>
</dbReference>
<evidence type="ECO:0000256" key="2">
    <source>
        <dbReference type="ARBA" id="ARBA00008531"/>
    </source>
</evidence>
<evidence type="ECO:0000256" key="8">
    <source>
        <dbReference type="ARBA" id="ARBA00022927"/>
    </source>
</evidence>
<keyword evidence="9" id="KW-0342">GTP-binding</keyword>
<protein>
    <recommendedName>
        <fullName evidence="3">Flagellar biosynthesis protein FlhF</fullName>
    </recommendedName>
    <alternativeName>
        <fullName evidence="13">Flagella-associated GTP-binding protein</fullName>
    </alternativeName>
</protein>
<keyword evidence="11" id="KW-1006">Bacterial flagellum protein export</keyword>
<dbReference type="AlphaFoldDB" id="A0A255YW97"/>
<dbReference type="GO" id="GO:0015031">
    <property type="term" value="P:protein transport"/>
    <property type="evidence" value="ECO:0007669"/>
    <property type="project" value="UniProtKB-KW"/>
</dbReference>
<evidence type="ECO:0000256" key="7">
    <source>
        <dbReference type="ARBA" id="ARBA00022795"/>
    </source>
</evidence>
<dbReference type="GO" id="GO:0005886">
    <property type="term" value="C:plasma membrane"/>
    <property type="evidence" value="ECO:0007669"/>
    <property type="project" value="UniProtKB-SubCell"/>
</dbReference>
<comment type="function">
    <text evidence="12">Necessary for flagellar biosynthesis. May be involved in translocation of the flagellum.</text>
</comment>
<dbReference type="SUPFAM" id="SSF52540">
    <property type="entry name" value="P-loop containing nucleoside triphosphate hydrolases"/>
    <property type="match status" value="1"/>
</dbReference>
<evidence type="ECO:0000256" key="4">
    <source>
        <dbReference type="ARBA" id="ARBA00022448"/>
    </source>
</evidence>
<comment type="similarity">
    <text evidence="2">Belongs to the GTP-binding SRP family.</text>
</comment>
<reference evidence="16 17" key="1">
    <citation type="submission" date="2017-07" db="EMBL/GenBank/DDBJ databases">
        <title>Niveispirillum cyanobacteriorum sp. nov., isolated from cyanobacterial aggregates in a eutrophic lake.</title>
        <authorList>
            <person name="Cai H."/>
        </authorList>
    </citation>
    <scope>NUCLEOTIDE SEQUENCE [LARGE SCALE GENOMIC DNA]</scope>
    <source>
        <strain evidence="17">TH1-14</strain>
    </source>
</reference>
<dbReference type="EMBL" id="NOXU01000030">
    <property type="protein sequence ID" value="OYQ33468.1"/>
    <property type="molecule type" value="Genomic_DNA"/>
</dbReference>
<evidence type="ECO:0000256" key="9">
    <source>
        <dbReference type="ARBA" id="ARBA00023134"/>
    </source>
</evidence>
<evidence type="ECO:0000313" key="16">
    <source>
        <dbReference type="EMBL" id="OYQ33468.1"/>
    </source>
</evidence>
<evidence type="ECO:0000256" key="3">
    <source>
        <dbReference type="ARBA" id="ARBA00014919"/>
    </source>
</evidence>
<dbReference type="InterPro" id="IPR000897">
    <property type="entry name" value="SRP54_GTPase_dom"/>
</dbReference>
<evidence type="ECO:0000256" key="11">
    <source>
        <dbReference type="ARBA" id="ARBA00023225"/>
    </source>
</evidence>
<dbReference type="InterPro" id="IPR003593">
    <property type="entry name" value="AAA+_ATPase"/>
</dbReference>
<keyword evidence="7" id="KW-1005">Bacterial flagellum biogenesis</keyword>
<keyword evidence="10" id="KW-0472">Membrane</keyword>
<evidence type="ECO:0000256" key="10">
    <source>
        <dbReference type="ARBA" id="ARBA00023136"/>
    </source>
</evidence>
<accession>A0A255YW97</accession>
<evidence type="ECO:0000313" key="17">
    <source>
        <dbReference type="Proteomes" id="UP000216998"/>
    </source>
</evidence>
<comment type="caution">
    <text evidence="16">The sequence shown here is derived from an EMBL/GenBank/DDBJ whole genome shotgun (WGS) entry which is preliminary data.</text>
</comment>
<dbReference type="Proteomes" id="UP000216998">
    <property type="component" value="Unassembled WGS sequence"/>
</dbReference>
<evidence type="ECO:0000256" key="12">
    <source>
        <dbReference type="ARBA" id="ARBA00025337"/>
    </source>
</evidence>
<keyword evidence="5" id="KW-1003">Cell membrane</keyword>
<evidence type="ECO:0000256" key="1">
    <source>
        <dbReference type="ARBA" id="ARBA00004515"/>
    </source>
</evidence>
<dbReference type="SMART" id="SM00962">
    <property type="entry name" value="SRP54"/>
    <property type="match status" value="1"/>
</dbReference>
<dbReference type="GO" id="GO:0005047">
    <property type="term" value="F:signal recognition particle binding"/>
    <property type="evidence" value="ECO:0007669"/>
    <property type="project" value="TreeGrafter"/>
</dbReference>
<keyword evidence="8" id="KW-0653">Protein transport</keyword>
<evidence type="ECO:0000256" key="5">
    <source>
        <dbReference type="ARBA" id="ARBA00022475"/>
    </source>
</evidence>
<keyword evidence="17" id="KW-1185">Reference proteome</keyword>
<gene>
    <name evidence="16" type="ORF">CHU95_13790</name>
</gene>
<dbReference type="RefSeq" id="WP_094456912.1">
    <property type="nucleotide sequence ID" value="NZ_NOXU01000030.1"/>
</dbReference>
<dbReference type="GO" id="GO:0005525">
    <property type="term" value="F:GTP binding"/>
    <property type="evidence" value="ECO:0007669"/>
    <property type="project" value="UniProtKB-KW"/>
</dbReference>
<organism evidence="16 17">
    <name type="scientific">Niveispirillum lacus</name>
    <dbReference type="NCBI Taxonomy" id="1981099"/>
    <lineage>
        <taxon>Bacteria</taxon>
        <taxon>Pseudomonadati</taxon>
        <taxon>Pseudomonadota</taxon>
        <taxon>Alphaproteobacteria</taxon>
        <taxon>Rhodospirillales</taxon>
        <taxon>Azospirillaceae</taxon>
        <taxon>Niveispirillum</taxon>
    </lineage>
</organism>
<feature type="domain" description="SRP54-type proteins GTP-binding" evidence="15">
    <location>
        <begin position="130"/>
        <end position="319"/>
    </location>
</feature>
<dbReference type="GO" id="GO:0003924">
    <property type="term" value="F:GTPase activity"/>
    <property type="evidence" value="ECO:0007669"/>
    <property type="project" value="InterPro"/>
</dbReference>
<dbReference type="PANTHER" id="PTHR43134">
    <property type="entry name" value="SIGNAL RECOGNITION PARTICLE RECEPTOR SUBUNIT ALPHA"/>
    <property type="match status" value="1"/>
</dbReference>
<dbReference type="OrthoDB" id="9778554at2"/>
<comment type="subcellular location">
    <subcellularLocation>
        <location evidence="1">Cell inner membrane</location>
        <topology evidence="1">Peripheral membrane protein</topology>
        <orientation evidence="1">Cytoplasmic side</orientation>
    </subcellularLocation>
</comment>
<keyword evidence="6" id="KW-0547">Nucleotide-binding</keyword>
<evidence type="ECO:0000256" key="6">
    <source>
        <dbReference type="ARBA" id="ARBA00022741"/>
    </source>
</evidence>
<dbReference type="InterPro" id="IPR047040">
    <property type="entry name" value="FlhF__GTPase_dom"/>
</dbReference>
<evidence type="ECO:0000256" key="13">
    <source>
        <dbReference type="ARBA" id="ARBA00030866"/>
    </source>
</evidence>
<keyword evidence="4" id="KW-0813">Transport</keyword>
<sequence>MRLKSFHAPSMQEAMRLVREVLGDDAIIVATREEEGVGVRVTAAIEEDEGMLATHSPVAAANPLRFLEPEGPEPVDVVADTLLRHGVPAELNQRLVDSLEDFDTRDPLMAMAAALDAVFSFQPLPDGRAPRPFMLVGPPGGGKTLTVAKLCARCALQKRPVGVISTDTIRAGGIEQLQAFTRVLKLRLITVEDPTALSDAVEVSRGMEQVLVDSAGRNPYNAQDMKDLREFVAATDIEPVLVMPAGLDPVEAVEIAKAFRAIGAKRLLATRMDMARRYGSLLAAAHEAGLAFADVSATTKVADGLTALTPTILAKMMMPELQAEQRRAKQTGTHA</sequence>
<evidence type="ECO:0000259" key="15">
    <source>
        <dbReference type="SMART" id="SM00962"/>
    </source>
</evidence>
<feature type="domain" description="AAA+ ATPase" evidence="14">
    <location>
        <begin position="129"/>
        <end position="268"/>
    </location>
</feature>
<evidence type="ECO:0000259" key="14">
    <source>
        <dbReference type="SMART" id="SM00382"/>
    </source>
</evidence>
<name>A0A255YW97_9PROT</name>
<dbReference type="PANTHER" id="PTHR43134:SF3">
    <property type="entry name" value="FLAGELLAR BIOSYNTHESIS PROTEIN FLHF"/>
    <property type="match status" value="1"/>
</dbReference>
<dbReference type="CDD" id="cd17873">
    <property type="entry name" value="FlhF"/>
    <property type="match status" value="1"/>
</dbReference>
<dbReference type="GO" id="GO:0044781">
    <property type="term" value="P:bacterial-type flagellum organization"/>
    <property type="evidence" value="ECO:0007669"/>
    <property type="project" value="UniProtKB-KW"/>
</dbReference>
<dbReference type="GO" id="GO:0006614">
    <property type="term" value="P:SRP-dependent cotranslational protein targeting to membrane"/>
    <property type="evidence" value="ECO:0007669"/>
    <property type="project" value="InterPro"/>
</dbReference>